<evidence type="ECO:0000256" key="3">
    <source>
        <dbReference type="ARBA" id="ARBA00023170"/>
    </source>
</evidence>
<dbReference type="EC" id="2.7.11.1" evidence="2"/>
<feature type="chain" id="PRO_5026051742" description="non-specific serine/threonine protein kinase" evidence="6">
    <location>
        <begin position="28"/>
        <end position="93"/>
    </location>
</feature>
<dbReference type="SUPFAM" id="SSF51110">
    <property type="entry name" value="alpha-D-mannose-specific plant lectins"/>
    <property type="match status" value="1"/>
</dbReference>
<evidence type="ECO:0000256" key="6">
    <source>
        <dbReference type="SAM" id="SignalP"/>
    </source>
</evidence>
<dbReference type="InterPro" id="IPR001480">
    <property type="entry name" value="Bulb-type_lectin_dom"/>
</dbReference>
<sequence length="93" mass="10142">MDGTLLFGFYNLFLSIWFTNSADRAIAWSANQDRPVHKSGSKHAAADHAELMDSGNLVVKDQGGVIPWQSFDHPTNTLLPMQPVTTTAKAGID</sequence>
<dbReference type="InterPro" id="IPR036426">
    <property type="entry name" value="Bulb-type_lectin_dom_sf"/>
</dbReference>
<feature type="signal peptide" evidence="6">
    <location>
        <begin position="1"/>
        <end position="27"/>
    </location>
</feature>
<accession>A0A6G1BL01</accession>
<evidence type="ECO:0000256" key="2">
    <source>
        <dbReference type="ARBA" id="ARBA00012513"/>
    </source>
</evidence>
<comment type="caution">
    <text evidence="8">The sequence shown here is derived from an EMBL/GenBank/DDBJ whole genome shotgun (WGS) entry which is preliminary data.</text>
</comment>
<comment type="catalytic activity">
    <reaction evidence="5">
        <text>L-seryl-[protein] + ATP = O-phospho-L-seryl-[protein] + ADP + H(+)</text>
        <dbReference type="Rhea" id="RHEA:17989"/>
        <dbReference type="Rhea" id="RHEA-COMP:9863"/>
        <dbReference type="Rhea" id="RHEA-COMP:11604"/>
        <dbReference type="ChEBI" id="CHEBI:15378"/>
        <dbReference type="ChEBI" id="CHEBI:29999"/>
        <dbReference type="ChEBI" id="CHEBI:30616"/>
        <dbReference type="ChEBI" id="CHEBI:83421"/>
        <dbReference type="ChEBI" id="CHEBI:456216"/>
        <dbReference type="EC" id="2.7.11.1"/>
    </reaction>
</comment>
<evidence type="ECO:0000256" key="5">
    <source>
        <dbReference type="ARBA" id="ARBA00048679"/>
    </source>
</evidence>
<evidence type="ECO:0000313" key="8">
    <source>
        <dbReference type="EMBL" id="KAF0888397.1"/>
    </source>
</evidence>
<organism evidence="8 9">
    <name type="scientific">Oryza meyeriana var. granulata</name>
    <dbReference type="NCBI Taxonomy" id="110450"/>
    <lineage>
        <taxon>Eukaryota</taxon>
        <taxon>Viridiplantae</taxon>
        <taxon>Streptophyta</taxon>
        <taxon>Embryophyta</taxon>
        <taxon>Tracheophyta</taxon>
        <taxon>Spermatophyta</taxon>
        <taxon>Magnoliopsida</taxon>
        <taxon>Liliopsida</taxon>
        <taxon>Poales</taxon>
        <taxon>Poaceae</taxon>
        <taxon>BOP clade</taxon>
        <taxon>Oryzoideae</taxon>
        <taxon>Oryzeae</taxon>
        <taxon>Oryzinae</taxon>
        <taxon>Oryza</taxon>
        <taxon>Oryza meyeriana</taxon>
    </lineage>
</organism>
<proteinExistence type="predicted"/>
<dbReference type="PANTHER" id="PTHR32444">
    <property type="entry name" value="BULB-TYPE LECTIN DOMAIN-CONTAINING PROTEIN"/>
    <property type="match status" value="1"/>
</dbReference>
<feature type="domain" description="Bulb-type lectin" evidence="7">
    <location>
        <begin position="1"/>
        <end position="93"/>
    </location>
</feature>
<dbReference type="PANTHER" id="PTHR32444:SF83">
    <property type="entry name" value="G-TYPE LECTIN S-RECEPTOR-LIKE SERINE_THREONINE-PROTEIN KINASE LECRK3"/>
    <property type="match status" value="1"/>
</dbReference>
<evidence type="ECO:0000259" key="7">
    <source>
        <dbReference type="PROSITE" id="PS50927"/>
    </source>
</evidence>
<dbReference type="PROSITE" id="PS50927">
    <property type="entry name" value="BULB_LECTIN"/>
    <property type="match status" value="1"/>
</dbReference>
<evidence type="ECO:0000313" key="9">
    <source>
        <dbReference type="Proteomes" id="UP000479710"/>
    </source>
</evidence>
<protein>
    <recommendedName>
        <fullName evidence="2">non-specific serine/threonine protein kinase</fullName>
        <ecNumber evidence="2">2.7.11.1</ecNumber>
    </recommendedName>
</protein>
<evidence type="ECO:0000256" key="1">
    <source>
        <dbReference type="ARBA" id="ARBA00004479"/>
    </source>
</evidence>
<dbReference type="GO" id="GO:0051707">
    <property type="term" value="P:response to other organism"/>
    <property type="evidence" value="ECO:0007669"/>
    <property type="project" value="UniProtKB-ARBA"/>
</dbReference>
<comment type="subcellular location">
    <subcellularLocation>
        <location evidence="1">Membrane</location>
        <topology evidence="1">Single-pass type I membrane protein</topology>
    </subcellularLocation>
</comment>
<evidence type="ECO:0000256" key="4">
    <source>
        <dbReference type="ARBA" id="ARBA00047899"/>
    </source>
</evidence>
<dbReference type="GO" id="GO:0004674">
    <property type="term" value="F:protein serine/threonine kinase activity"/>
    <property type="evidence" value="ECO:0007669"/>
    <property type="project" value="UniProtKB-EC"/>
</dbReference>
<dbReference type="Gene3D" id="2.90.10.10">
    <property type="entry name" value="Bulb-type lectin domain"/>
    <property type="match status" value="1"/>
</dbReference>
<comment type="catalytic activity">
    <reaction evidence="4">
        <text>L-threonyl-[protein] + ATP = O-phospho-L-threonyl-[protein] + ADP + H(+)</text>
        <dbReference type="Rhea" id="RHEA:46608"/>
        <dbReference type="Rhea" id="RHEA-COMP:11060"/>
        <dbReference type="Rhea" id="RHEA-COMP:11605"/>
        <dbReference type="ChEBI" id="CHEBI:15378"/>
        <dbReference type="ChEBI" id="CHEBI:30013"/>
        <dbReference type="ChEBI" id="CHEBI:30616"/>
        <dbReference type="ChEBI" id="CHEBI:61977"/>
        <dbReference type="ChEBI" id="CHEBI:456216"/>
        <dbReference type="EC" id="2.7.11.1"/>
    </reaction>
</comment>
<dbReference type="GO" id="GO:0016020">
    <property type="term" value="C:membrane"/>
    <property type="evidence" value="ECO:0007669"/>
    <property type="project" value="UniProtKB-SubCell"/>
</dbReference>
<dbReference type="AlphaFoldDB" id="A0A6G1BL01"/>
<keyword evidence="3" id="KW-0675">Receptor</keyword>
<dbReference type="Proteomes" id="UP000479710">
    <property type="component" value="Unassembled WGS sequence"/>
</dbReference>
<gene>
    <name evidence="8" type="ORF">E2562_014215</name>
</gene>
<keyword evidence="9" id="KW-1185">Reference proteome</keyword>
<keyword evidence="6" id="KW-0732">Signal</keyword>
<dbReference type="OrthoDB" id="619632at2759"/>
<dbReference type="Pfam" id="PF01453">
    <property type="entry name" value="B_lectin"/>
    <property type="match status" value="1"/>
</dbReference>
<name>A0A6G1BL01_9ORYZ</name>
<dbReference type="EMBL" id="SPHZ02000012">
    <property type="protein sequence ID" value="KAF0888397.1"/>
    <property type="molecule type" value="Genomic_DNA"/>
</dbReference>
<reference evidence="8 9" key="1">
    <citation type="submission" date="2019-11" db="EMBL/GenBank/DDBJ databases">
        <title>Whole genome sequence of Oryza granulata.</title>
        <authorList>
            <person name="Li W."/>
        </authorList>
    </citation>
    <scope>NUCLEOTIDE SEQUENCE [LARGE SCALE GENOMIC DNA]</scope>
    <source>
        <strain evidence="9">cv. Menghai</strain>
        <tissue evidence="8">Leaf</tissue>
    </source>
</reference>